<dbReference type="AlphaFoldDB" id="A0A327W545"/>
<dbReference type="PRINTS" id="PR00032">
    <property type="entry name" value="HTHARAC"/>
</dbReference>
<accession>A0A327W545</accession>
<feature type="domain" description="HTH araC/xylS-type" evidence="4">
    <location>
        <begin position="228"/>
        <end position="326"/>
    </location>
</feature>
<dbReference type="Pfam" id="PF12833">
    <property type="entry name" value="HTH_18"/>
    <property type="match status" value="1"/>
</dbReference>
<proteinExistence type="predicted"/>
<evidence type="ECO:0000259" key="4">
    <source>
        <dbReference type="PROSITE" id="PS01124"/>
    </source>
</evidence>
<dbReference type="RefSeq" id="WP_111593118.1">
    <property type="nucleotide sequence ID" value="NZ_QLMA01000005.1"/>
</dbReference>
<evidence type="ECO:0000256" key="2">
    <source>
        <dbReference type="ARBA" id="ARBA00023125"/>
    </source>
</evidence>
<dbReference type="SUPFAM" id="SSF46689">
    <property type="entry name" value="Homeodomain-like"/>
    <property type="match status" value="1"/>
</dbReference>
<gene>
    <name evidence="5" type="ORF">CLV59_105205</name>
</gene>
<keyword evidence="2 5" id="KW-0238">DNA-binding</keyword>
<keyword evidence="1" id="KW-0805">Transcription regulation</keyword>
<dbReference type="Gene3D" id="1.10.10.60">
    <property type="entry name" value="Homeodomain-like"/>
    <property type="match status" value="2"/>
</dbReference>
<dbReference type="InterPro" id="IPR018062">
    <property type="entry name" value="HTH_AraC-typ_CS"/>
</dbReference>
<organism evidence="5 6">
    <name type="scientific">Chitinophaga dinghuensis</name>
    <dbReference type="NCBI Taxonomy" id="1539050"/>
    <lineage>
        <taxon>Bacteria</taxon>
        <taxon>Pseudomonadati</taxon>
        <taxon>Bacteroidota</taxon>
        <taxon>Chitinophagia</taxon>
        <taxon>Chitinophagales</taxon>
        <taxon>Chitinophagaceae</taxon>
        <taxon>Chitinophaga</taxon>
    </lineage>
</organism>
<keyword evidence="6" id="KW-1185">Reference proteome</keyword>
<evidence type="ECO:0000313" key="6">
    <source>
        <dbReference type="Proteomes" id="UP000249819"/>
    </source>
</evidence>
<dbReference type="InterPro" id="IPR018060">
    <property type="entry name" value="HTH_AraC"/>
</dbReference>
<dbReference type="InterPro" id="IPR009057">
    <property type="entry name" value="Homeodomain-like_sf"/>
</dbReference>
<dbReference type="EMBL" id="QLMA01000005">
    <property type="protein sequence ID" value="RAJ80098.1"/>
    <property type="molecule type" value="Genomic_DNA"/>
</dbReference>
<protein>
    <submittedName>
        <fullName evidence="5">AraC-like DNA-binding protein</fullName>
    </submittedName>
</protein>
<evidence type="ECO:0000256" key="1">
    <source>
        <dbReference type="ARBA" id="ARBA00023015"/>
    </source>
</evidence>
<dbReference type="PROSITE" id="PS00041">
    <property type="entry name" value="HTH_ARAC_FAMILY_1"/>
    <property type="match status" value="1"/>
</dbReference>
<dbReference type="GO" id="GO:0003700">
    <property type="term" value="F:DNA-binding transcription factor activity"/>
    <property type="evidence" value="ECO:0007669"/>
    <property type="project" value="InterPro"/>
</dbReference>
<dbReference type="GO" id="GO:0043565">
    <property type="term" value="F:sequence-specific DNA binding"/>
    <property type="evidence" value="ECO:0007669"/>
    <property type="project" value="InterPro"/>
</dbReference>
<dbReference type="PANTHER" id="PTHR47893:SF1">
    <property type="entry name" value="REGULATORY PROTEIN PCHR"/>
    <property type="match status" value="1"/>
</dbReference>
<evidence type="ECO:0000256" key="3">
    <source>
        <dbReference type="ARBA" id="ARBA00023163"/>
    </source>
</evidence>
<evidence type="ECO:0000313" key="5">
    <source>
        <dbReference type="EMBL" id="RAJ80098.1"/>
    </source>
</evidence>
<dbReference type="InterPro" id="IPR053142">
    <property type="entry name" value="PchR_regulatory_protein"/>
</dbReference>
<dbReference type="OrthoDB" id="669939at2"/>
<dbReference type="SMART" id="SM00342">
    <property type="entry name" value="HTH_ARAC"/>
    <property type="match status" value="1"/>
</dbReference>
<dbReference type="Proteomes" id="UP000249819">
    <property type="component" value="Unassembled WGS sequence"/>
</dbReference>
<dbReference type="PROSITE" id="PS01124">
    <property type="entry name" value="HTH_ARAC_FAMILY_2"/>
    <property type="match status" value="1"/>
</dbReference>
<sequence length="329" mass="37859">MRCNLTSADSYPIRFLKEIPSALTPDQVSAVKRYAARYKKGIMLFQCVEEDSDCSLWHNVFRLYDADTLKTSCPCPLVALRISLNGLLRFKAGELGEFELAPRQALLFYLPRPSSELFLSAGKEYTFFDILLPEKYIQHFSPYYSVLREFARNITDRTAASLTPFPIRLSATGLHCIDRLLNCAYTGSLRSMYIDARMMDIMTEVLSIAEGSSKREVPLTDEETGRILEIRKLLGENLHKHYRIKDLSRMVFINEYKLKRGFQQVVGASIFDYQLNRRMQEALTHLSNSEMSLEEIAEATGYQYLSSFISAFRQHFGVTPSVFRKQGRR</sequence>
<reference evidence="5 6" key="1">
    <citation type="submission" date="2018-06" db="EMBL/GenBank/DDBJ databases">
        <title>Genomic Encyclopedia of Archaeal and Bacterial Type Strains, Phase II (KMG-II): from individual species to whole genera.</title>
        <authorList>
            <person name="Goeker M."/>
        </authorList>
    </citation>
    <scope>NUCLEOTIDE SEQUENCE [LARGE SCALE GENOMIC DNA]</scope>
    <source>
        <strain evidence="5 6">DSM 29821</strain>
    </source>
</reference>
<name>A0A327W545_9BACT</name>
<dbReference type="PANTHER" id="PTHR47893">
    <property type="entry name" value="REGULATORY PROTEIN PCHR"/>
    <property type="match status" value="1"/>
</dbReference>
<dbReference type="InterPro" id="IPR020449">
    <property type="entry name" value="Tscrpt_reg_AraC-type_HTH"/>
</dbReference>
<keyword evidence="3" id="KW-0804">Transcription</keyword>
<comment type="caution">
    <text evidence="5">The sequence shown here is derived from an EMBL/GenBank/DDBJ whole genome shotgun (WGS) entry which is preliminary data.</text>
</comment>